<feature type="compositionally biased region" description="Basic and acidic residues" evidence="1">
    <location>
        <begin position="1"/>
        <end position="12"/>
    </location>
</feature>
<protein>
    <submittedName>
        <fullName evidence="2">Uncharacterized protein</fullName>
    </submittedName>
</protein>
<accession>A0A2P7R1B6</accession>
<dbReference type="Proteomes" id="UP000240243">
    <property type="component" value="Unassembled WGS sequence"/>
</dbReference>
<feature type="region of interest" description="Disordered" evidence="1">
    <location>
        <begin position="1"/>
        <end position="20"/>
    </location>
</feature>
<organism evidence="2 3">
    <name type="scientific">Zobellella endophytica</name>
    <dbReference type="NCBI Taxonomy" id="2116700"/>
    <lineage>
        <taxon>Bacteria</taxon>
        <taxon>Pseudomonadati</taxon>
        <taxon>Pseudomonadota</taxon>
        <taxon>Gammaproteobacteria</taxon>
        <taxon>Aeromonadales</taxon>
        <taxon>Aeromonadaceae</taxon>
        <taxon>Zobellella</taxon>
    </lineage>
</organism>
<evidence type="ECO:0000313" key="2">
    <source>
        <dbReference type="EMBL" id="PSJ44015.1"/>
    </source>
</evidence>
<keyword evidence="3" id="KW-1185">Reference proteome</keyword>
<name>A0A2P7R1B6_9GAMM</name>
<dbReference type="EMBL" id="PXYG01000007">
    <property type="protein sequence ID" value="PSJ44015.1"/>
    <property type="molecule type" value="Genomic_DNA"/>
</dbReference>
<gene>
    <name evidence="2" type="ORF">C7H85_14785</name>
</gene>
<sequence length="64" mass="6340">MITASRAKDVDLSHPGLPGGGEPIGIKVAAAFTIAPAPAKITRPGVAAVSGGLKMMAFALILVD</sequence>
<comment type="caution">
    <text evidence="2">The sequence shown here is derived from an EMBL/GenBank/DDBJ whole genome shotgun (WGS) entry which is preliminary data.</text>
</comment>
<dbReference type="AlphaFoldDB" id="A0A2P7R1B6"/>
<evidence type="ECO:0000256" key="1">
    <source>
        <dbReference type="SAM" id="MobiDB-lite"/>
    </source>
</evidence>
<proteinExistence type="predicted"/>
<reference evidence="2 3" key="1">
    <citation type="submission" date="2018-03" db="EMBL/GenBank/DDBJ databases">
        <title>The draft genome of Zobellella sp. 59N8.</title>
        <authorList>
            <person name="Liu L."/>
            <person name="Li L."/>
            <person name="Zhang X."/>
            <person name="Liang L."/>
            <person name="Wang T."/>
        </authorList>
    </citation>
    <scope>NUCLEOTIDE SEQUENCE [LARGE SCALE GENOMIC DNA]</scope>
    <source>
        <strain evidence="2 3">59N8</strain>
    </source>
</reference>
<evidence type="ECO:0000313" key="3">
    <source>
        <dbReference type="Proteomes" id="UP000240243"/>
    </source>
</evidence>